<reference evidence="1 2" key="1">
    <citation type="submission" date="2011-08" db="EMBL/GenBank/DDBJ databases">
        <authorList>
            <person name="Weinstock G."/>
            <person name="Sodergren E."/>
            <person name="Clifton S."/>
            <person name="Fulton L."/>
            <person name="Fulton B."/>
            <person name="Courtney L."/>
            <person name="Fronick C."/>
            <person name="Harrison M."/>
            <person name="Strong C."/>
            <person name="Farmer C."/>
            <person name="Delahaunty K."/>
            <person name="Markovic C."/>
            <person name="Hall O."/>
            <person name="Minx P."/>
            <person name="Tomlinson C."/>
            <person name="Mitreva M."/>
            <person name="Hou S."/>
            <person name="Chen J."/>
            <person name="Wollam A."/>
            <person name="Pepin K.H."/>
            <person name="Johnson M."/>
            <person name="Bhonagiri V."/>
            <person name="Zhang X."/>
            <person name="Suruliraj S."/>
            <person name="Warren W."/>
            <person name="Chinwalla A."/>
            <person name="Mardis E.R."/>
            <person name="Wilson R.K."/>
        </authorList>
    </citation>
    <scope>NUCLEOTIDE SEQUENCE [LARGE SCALE GENOMIC DNA]</scope>
    <source>
        <strain evidence="1 2">ATCC 51873</strain>
    </source>
</reference>
<proteinExistence type="predicted"/>
<dbReference type="RefSeq" id="WP_004091540.1">
    <property type="nucleotide sequence ID" value="NZ_JH417508.1"/>
</dbReference>
<dbReference type="Proteomes" id="UP000005959">
    <property type="component" value="Unassembled WGS sequence"/>
</dbReference>
<comment type="caution">
    <text evidence="1">The sequence shown here is derived from an EMBL/GenBank/DDBJ whole genome shotgun (WGS) entry which is preliminary data.</text>
</comment>
<dbReference type="AlphaFoldDB" id="G9Y4Z8"/>
<protein>
    <submittedName>
        <fullName evidence="1">Uncharacterized protein</fullName>
    </submittedName>
</protein>
<dbReference type="HOGENOM" id="CLU_154507_0_1_6"/>
<organism evidence="1 2">
    <name type="scientific">Hafnia alvei ATCC 51873</name>
    <dbReference type="NCBI Taxonomy" id="1002364"/>
    <lineage>
        <taxon>Bacteria</taxon>
        <taxon>Pseudomonadati</taxon>
        <taxon>Pseudomonadota</taxon>
        <taxon>Gammaproteobacteria</taxon>
        <taxon>Enterobacterales</taxon>
        <taxon>Hafniaceae</taxon>
        <taxon>Hafnia</taxon>
    </lineage>
</organism>
<evidence type="ECO:0000313" key="2">
    <source>
        <dbReference type="Proteomes" id="UP000005959"/>
    </source>
</evidence>
<evidence type="ECO:0000313" key="1">
    <source>
        <dbReference type="EMBL" id="EHM44117.1"/>
    </source>
</evidence>
<gene>
    <name evidence="1" type="ORF">HMPREF0454_01636</name>
</gene>
<name>G9Y4Z8_HAFAL</name>
<accession>G9Y4Z8</accession>
<dbReference type="EMBL" id="AGCI01000033">
    <property type="protein sequence ID" value="EHM44117.1"/>
    <property type="molecule type" value="Genomic_DNA"/>
</dbReference>
<sequence length="135" mass="15768">MKEDIKIINIIDNSINKKAEIRLSEVDSICRLELFYNNGVNYITSEGNDYFSCLVELRKKAPYIKFLCKGAKINVYPSSMTRQMSQGMLAYELIIGTQATRDNIVHTFDFDDNDISENPDEQKYFYKKWISSLRQ</sequence>